<protein>
    <submittedName>
        <fullName evidence="7">ABC transporter ATP-binding protein</fullName>
    </submittedName>
</protein>
<organism evidence="7 8">
    <name type="scientific">Allopusillimonas soli</name>
    <dbReference type="NCBI Taxonomy" id="659016"/>
    <lineage>
        <taxon>Bacteria</taxon>
        <taxon>Pseudomonadati</taxon>
        <taxon>Pseudomonadota</taxon>
        <taxon>Betaproteobacteria</taxon>
        <taxon>Burkholderiales</taxon>
        <taxon>Alcaligenaceae</taxon>
        <taxon>Allopusillimonas</taxon>
    </lineage>
</organism>
<dbReference type="InterPro" id="IPR003593">
    <property type="entry name" value="AAA+_ATPase"/>
</dbReference>
<proteinExistence type="inferred from homology"/>
<name>A0A853FB16_9BURK</name>
<dbReference type="InterPro" id="IPR027417">
    <property type="entry name" value="P-loop_NTPase"/>
</dbReference>
<keyword evidence="8" id="KW-1185">Reference proteome</keyword>
<evidence type="ECO:0000256" key="3">
    <source>
        <dbReference type="ARBA" id="ARBA00022475"/>
    </source>
</evidence>
<comment type="caution">
    <text evidence="7">The sequence shown here is derived from an EMBL/GenBank/DDBJ whole genome shotgun (WGS) entry which is preliminary data.</text>
</comment>
<dbReference type="GO" id="GO:0005524">
    <property type="term" value="F:ATP binding"/>
    <property type="evidence" value="ECO:0007669"/>
    <property type="project" value="UniProtKB-KW"/>
</dbReference>
<keyword evidence="5 7" id="KW-0067">ATP-binding</keyword>
<accession>A0A853FB16</accession>
<dbReference type="AlphaFoldDB" id="A0A853FB16"/>
<keyword evidence="4" id="KW-0547">Nucleotide-binding</keyword>
<dbReference type="PROSITE" id="PS00211">
    <property type="entry name" value="ABC_TRANSPORTER_1"/>
    <property type="match status" value="2"/>
</dbReference>
<dbReference type="Pfam" id="PF08352">
    <property type="entry name" value="oligo_HPY"/>
    <property type="match status" value="2"/>
</dbReference>
<dbReference type="GO" id="GO:0015833">
    <property type="term" value="P:peptide transport"/>
    <property type="evidence" value="ECO:0007669"/>
    <property type="project" value="InterPro"/>
</dbReference>
<dbReference type="PANTHER" id="PTHR43776:SF7">
    <property type="entry name" value="D,D-DIPEPTIDE TRANSPORT ATP-BINDING PROTEIN DDPF-RELATED"/>
    <property type="match status" value="1"/>
</dbReference>
<dbReference type="CDD" id="cd03257">
    <property type="entry name" value="ABC_NikE_OppD_transporters"/>
    <property type="match status" value="2"/>
</dbReference>
<dbReference type="InterPro" id="IPR003439">
    <property type="entry name" value="ABC_transporter-like_ATP-bd"/>
</dbReference>
<dbReference type="InterPro" id="IPR050319">
    <property type="entry name" value="ABC_transp_ATP-bind"/>
</dbReference>
<dbReference type="Pfam" id="PF00005">
    <property type="entry name" value="ABC_tran"/>
    <property type="match status" value="2"/>
</dbReference>
<evidence type="ECO:0000256" key="4">
    <source>
        <dbReference type="ARBA" id="ARBA00022741"/>
    </source>
</evidence>
<evidence type="ECO:0000256" key="5">
    <source>
        <dbReference type="ARBA" id="ARBA00022840"/>
    </source>
</evidence>
<evidence type="ECO:0000259" key="6">
    <source>
        <dbReference type="PROSITE" id="PS50893"/>
    </source>
</evidence>
<dbReference type="PANTHER" id="PTHR43776">
    <property type="entry name" value="TRANSPORT ATP-BINDING PROTEIN"/>
    <property type="match status" value="1"/>
</dbReference>
<evidence type="ECO:0000256" key="2">
    <source>
        <dbReference type="ARBA" id="ARBA00022448"/>
    </source>
</evidence>
<reference evidence="7 8" key="1">
    <citation type="submission" date="2020-07" db="EMBL/GenBank/DDBJ databases">
        <title>Taxonomic revisions and descriptions of new bacterial species based on genomic comparisons in the high-G+C-content subgroup of the family Alcaligenaceae.</title>
        <authorList>
            <person name="Szabo A."/>
            <person name="Felfoldi T."/>
        </authorList>
    </citation>
    <scope>NUCLEOTIDE SEQUENCE [LARGE SCALE GENOMIC DNA]</scope>
    <source>
        <strain evidence="7 8">DSM 25264</strain>
    </source>
</reference>
<dbReference type="PROSITE" id="PS50893">
    <property type="entry name" value="ABC_TRANSPORTER_2"/>
    <property type="match status" value="2"/>
</dbReference>
<dbReference type="NCBIfam" id="NF007739">
    <property type="entry name" value="PRK10419.1"/>
    <property type="match status" value="2"/>
</dbReference>
<evidence type="ECO:0000256" key="1">
    <source>
        <dbReference type="ARBA" id="ARBA00005417"/>
    </source>
</evidence>
<dbReference type="SUPFAM" id="SSF52540">
    <property type="entry name" value="P-loop containing nucleoside triphosphate hydrolases"/>
    <property type="match status" value="2"/>
</dbReference>
<dbReference type="InterPro" id="IPR013563">
    <property type="entry name" value="Oligopep_ABC_C"/>
</dbReference>
<dbReference type="OrthoDB" id="9802772at2"/>
<dbReference type="Gene3D" id="3.40.50.300">
    <property type="entry name" value="P-loop containing nucleotide triphosphate hydrolases"/>
    <property type="match status" value="2"/>
</dbReference>
<feature type="domain" description="ABC transporter" evidence="6">
    <location>
        <begin position="4"/>
        <end position="254"/>
    </location>
</feature>
<sequence>MALLDIENLKIEFASRRGRLVAINDVSLALQKGEILGVVGESGAGKSTIGNAVIGLLEPPGKMTGGQVLLDGERIDQLPPPAFRKVRGRRIGMIFQDPLTSLDPLQTIEQQLVETMQVHLQLTTQQAHQRALSLLESVGIEQPEHRLQQYPHQFSGGMRQRVVIALALCCEPEVIIADEPTTALDVSIQAQILDLLRVLCKEKQVGMILITHDMGVIAEITDRVAVLYRGRLVEQGPTRQILSEPQHLYTKSLISAVPRSDIKLRRFPMVTYIEDVQAPAANDNIDIASGWLKERRDFGQPTGRPLISVDQLGMRFILRNSMFKRRRITLDAVKDVSFDIQEGEVFGLVGESGSGKSTIARLIAGLYQATHGSVVFDNVNVTDLKDHKAMNVFRRQIQMVFQDPFSSLNPRMRILDIVAEPIRFHRLARREADVRRIVGGLLDYVGLGERALLRFPHEFSGGQRQRICIARALATRPRFLICDEPTSALDVSIQAQILNLLKELQESLGLTMLFISHDLPVIRQMCDRVGVMRHGQLLEVAPTETLFSTPEHDYTRHLLSLMPTLDYLSREGLELEPAQAEPA</sequence>
<comment type="similarity">
    <text evidence="1">Belongs to the ABC transporter superfamily.</text>
</comment>
<gene>
    <name evidence="7" type="ORF">H0A68_13695</name>
</gene>
<dbReference type="SMART" id="SM00382">
    <property type="entry name" value="AAA"/>
    <property type="match status" value="2"/>
</dbReference>
<keyword evidence="3" id="KW-0472">Membrane</keyword>
<dbReference type="EMBL" id="JACCEW010000004">
    <property type="protein sequence ID" value="NYT37935.1"/>
    <property type="molecule type" value="Genomic_DNA"/>
</dbReference>
<dbReference type="GO" id="GO:0016887">
    <property type="term" value="F:ATP hydrolysis activity"/>
    <property type="evidence" value="ECO:0007669"/>
    <property type="project" value="InterPro"/>
</dbReference>
<keyword evidence="2" id="KW-0813">Transport</keyword>
<evidence type="ECO:0000313" key="8">
    <source>
        <dbReference type="Proteomes" id="UP000580517"/>
    </source>
</evidence>
<dbReference type="Proteomes" id="UP000580517">
    <property type="component" value="Unassembled WGS sequence"/>
</dbReference>
<dbReference type="GO" id="GO:0055085">
    <property type="term" value="P:transmembrane transport"/>
    <property type="evidence" value="ECO:0007669"/>
    <property type="project" value="UniProtKB-ARBA"/>
</dbReference>
<dbReference type="NCBIfam" id="NF008453">
    <property type="entry name" value="PRK11308.1"/>
    <property type="match status" value="2"/>
</dbReference>
<feature type="domain" description="ABC transporter" evidence="6">
    <location>
        <begin position="317"/>
        <end position="559"/>
    </location>
</feature>
<dbReference type="FunFam" id="3.40.50.300:FF:000016">
    <property type="entry name" value="Oligopeptide ABC transporter ATP-binding component"/>
    <property type="match status" value="2"/>
</dbReference>
<keyword evidence="3" id="KW-1003">Cell membrane</keyword>
<dbReference type="InterPro" id="IPR017871">
    <property type="entry name" value="ABC_transporter-like_CS"/>
</dbReference>
<dbReference type="RefSeq" id="WP_129969887.1">
    <property type="nucleotide sequence ID" value="NZ_JACCEW010000004.1"/>
</dbReference>
<evidence type="ECO:0000313" key="7">
    <source>
        <dbReference type="EMBL" id="NYT37935.1"/>
    </source>
</evidence>